<dbReference type="InterPro" id="IPR004514">
    <property type="entry name" value="Gln-tRNA-synth"/>
</dbReference>
<dbReference type="FunFam" id="3.40.50.620:FF:000037">
    <property type="entry name" value="Glutamine--tRNA ligase cytoplasmic"/>
    <property type="match status" value="1"/>
</dbReference>
<keyword evidence="5 8" id="KW-0648">Protein biosynthesis</keyword>
<comment type="catalytic activity">
    <reaction evidence="7 8">
        <text>tRNA(Gln) + L-glutamine + ATP = L-glutaminyl-tRNA(Gln) + AMP + diphosphate</text>
        <dbReference type="Rhea" id="RHEA:20121"/>
        <dbReference type="Rhea" id="RHEA-COMP:9662"/>
        <dbReference type="Rhea" id="RHEA-COMP:9681"/>
        <dbReference type="ChEBI" id="CHEBI:30616"/>
        <dbReference type="ChEBI" id="CHEBI:33019"/>
        <dbReference type="ChEBI" id="CHEBI:58359"/>
        <dbReference type="ChEBI" id="CHEBI:78442"/>
        <dbReference type="ChEBI" id="CHEBI:78521"/>
        <dbReference type="ChEBI" id="CHEBI:456215"/>
        <dbReference type="EC" id="6.1.1.18"/>
    </reaction>
</comment>
<dbReference type="NCBIfam" id="NF011291">
    <property type="entry name" value="PRK14703.1"/>
    <property type="match status" value="1"/>
</dbReference>
<evidence type="ECO:0000256" key="9">
    <source>
        <dbReference type="RuleBase" id="RU363037"/>
    </source>
</evidence>
<dbReference type="Gene3D" id="1.10.1160.10">
    <property type="entry name" value="Glutamyl-trna Synthetase, Domain 2"/>
    <property type="match status" value="1"/>
</dbReference>
<evidence type="ECO:0000259" key="11">
    <source>
        <dbReference type="Pfam" id="PF03950"/>
    </source>
</evidence>
<comment type="caution">
    <text evidence="13">The sequence shown here is derived from an EMBL/GenBank/DDBJ whole genome shotgun (WGS) entry which is preliminary data.</text>
</comment>
<feature type="binding site" evidence="8">
    <location>
        <position position="210"/>
    </location>
    <ligand>
        <name>L-glutamine</name>
        <dbReference type="ChEBI" id="CHEBI:58359"/>
    </ligand>
</feature>
<dbReference type="FunFam" id="3.90.800.10:FF:000001">
    <property type="entry name" value="Glutamine--tRNA ligase"/>
    <property type="match status" value="1"/>
</dbReference>
<name>A0A845L628_9FIRM</name>
<dbReference type="EC" id="6.1.1.18" evidence="8"/>
<feature type="short sequence motif" description="'HIGH' region" evidence="8">
    <location>
        <begin position="33"/>
        <end position="43"/>
    </location>
</feature>
<dbReference type="Pfam" id="PF00749">
    <property type="entry name" value="tRNA-synt_1c"/>
    <property type="match status" value="1"/>
</dbReference>
<dbReference type="InterPro" id="IPR049437">
    <property type="entry name" value="tRNA-synt_1c_C2"/>
</dbReference>
<keyword evidence="6 8" id="KW-0030">Aminoacyl-tRNA synthetase</keyword>
<evidence type="ECO:0000256" key="1">
    <source>
        <dbReference type="ARBA" id="ARBA00022490"/>
    </source>
</evidence>
<comment type="subcellular location">
    <subcellularLocation>
        <location evidence="8">Cytoplasm</location>
    </subcellularLocation>
</comment>
<feature type="binding site" evidence="8">
    <location>
        <begin position="40"/>
        <end position="46"/>
    </location>
    <ligand>
        <name>ATP</name>
        <dbReference type="ChEBI" id="CHEBI:30616"/>
    </ligand>
</feature>
<dbReference type="Pfam" id="PF03950">
    <property type="entry name" value="tRNA-synt_1c_C"/>
    <property type="match status" value="1"/>
</dbReference>
<proteinExistence type="inferred from homology"/>
<dbReference type="InterPro" id="IPR050132">
    <property type="entry name" value="Gln/Glu-tRNA_Ligase"/>
</dbReference>
<dbReference type="InterPro" id="IPR020058">
    <property type="entry name" value="Glu/Gln-tRNA-synth_Ib_cat-dom"/>
</dbReference>
<comment type="similarity">
    <text evidence="8 9">Belongs to the class-I aminoacyl-tRNA synthetase family.</text>
</comment>
<dbReference type="Proteomes" id="UP000463470">
    <property type="component" value="Unassembled WGS sequence"/>
</dbReference>
<dbReference type="GO" id="GO:0004819">
    <property type="term" value="F:glutamine-tRNA ligase activity"/>
    <property type="evidence" value="ECO:0007669"/>
    <property type="project" value="UniProtKB-UniRule"/>
</dbReference>
<dbReference type="EMBL" id="WXEY01000017">
    <property type="protein sequence ID" value="MZP30679.1"/>
    <property type="molecule type" value="Genomic_DNA"/>
</dbReference>
<evidence type="ECO:0000256" key="4">
    <source>
        <dbReference type="ARBA" id="ARBA00022840"/>
    </source>
</evidence>
<evidence type="ECO:0000256" key="5">
    <source>
        <dbReference type="ARBA" id="ARBA00022917"/>
    </source>
</evidence>
<evidence type="ECO:0000256" key="3">
    <source>
        <dbReference type="ARBA" id="ARBA00022741"/>
    </source>
</evidence>
<dbReference type="AlphaFoldDB" id="A0A845L628"/>
<dbReference type="SUPFAM" id="SSF50715">
    <property type="entry name" value="Ribosomal protein L25-like"/>
    <property type="match status" value="1"/>
</dbReference>
<keyword evidence="2 8" id="KW-0436">Ligase</keyword>
<feature type="short sequence motif" description="'KMSKS' region" evidence="8">
    <location>
        <begin position="266"/>
        <end position="270"/>
    </location>
</feature>
<dbReference type="InterPro" id="IPR020061">
    <property type="entry name" value="Glu_tRNA_lig_a-bdl"/>
</dbReference>
<dbReference type="GO" id="GO:0005829">
    <property type="term" value="C:cytosol"/>
    <property type="evidence" value="ECO:0007669"/>
    <property type="project" value="TreeGrafter"/>
</dbReference>
<dbReference type="PANTHER" id="PTHR43097">
    <property type="entry name" value="GLUTAMINE-TRNA LIGASE"/>
    <property type="match status" value="1"/>
</dbReference>
<dbReference type="FunFam" id="1.10.1160.10:FF:000001">
    <property type="entry name" value="Glutamine--tRNA ligase"/>
    <property type="match status" value="1"/>
</dbReference>
<feature type="domain" description="tRNA synthetases class I (E and Q) anti-codon binding" evidence="12">
    <location>
        <begin position="455"/>
        <end position="527"/>
    </location>
</feature>
<dbReference type="NCBIfam" id="TIGR00440">
    <property type="entry name" value="glnS"/>
    <property type="match status" value="1"/>
</dbReference>
<feature type="binding site" evidence="8">
    <location>
        <position position="229"/>
    </location>
    <ligand>
        <name>ATP</name>
        <dbReference type="ChEBI" id="CHEBI:30616"/>
    </ligand>
</feature>
<evidence type="ECO:0000313" key="14">
    <source>
        <dbReference type="Proteomes" id="UP000463470"/>
    </source>
</evidence>
<dbReference type="SUPFAM" id="SSF52374">
    <property type="entry name" value="Nucleotidylyl transferase"/>
    <property type="match status" value="1"/>
</dbReference>
<dbReference type="FunFam" id="2.40.240.10:FF:000001">
    <property type="entry name" value="Glutamine--tRNA ligase"/>
    <property type="match status" value="1"/>
</dbReference>
<evidence type="ECO:0000313" key="13">
    <source>
        <dbReference type="EMBL" id="MZP30679.1"/>
    </source>
</evidence>
<dbReference type="PANTHER" id="PTHR43097:SF5">
    <property type="entry name" value="GLUTAMATE--TRNA LIGASE"/>
    <property type="match status" value="1"/>
</dbReference>
<dbReference type="Gene3D" id="2.40.240.10">
    <property type="entry name" value="Ribosomal Protein L25, Chain P"/>
    <property type="match status" value="2"/>
</dbReference>
<feature type="domain" description="Glutamyl/glutaminyl-tRNA synthetase class Ib catalytic" evidence="10">
    <location>
        <begin position="26"/>
        <end position="335"/>
    </location>
</feature>
<dbReference type="InterPro" id="IPR020056">
    <property type="entry name" value="Rbsml_bL25/Gln-tRNA_synth_N"/>
</dbReference>
<dbReference type="PRINTS" id="PR00987">
    <property type="entry name" value="TRNASYNTHGLU"/>
</dbReference>
<dbReference type="InterPro" id="IPR014729">
    <property type="entry name" value="Rossmann-like_a/b/a_fold"/>
</dbReference>
<keyword evidence="14" id="KW-1185">Reference proteome</keyword>
<dbReference type="OrthoDB" id="9801560at2"/>
<evidence type="ECO:0000256" key="8">
    <source>
        <dbReference type="HAMAP-Rule" id="MF_00126"/>
    </source>
</evidence>
<keyword evidence="4 8" id="KW-0067">ATP-binding</keyword>
<feature type="binding site" evidence="8">
    <location>
        <begin position="267"/>
        <end position="269"/>
    </location>
    <ligand>
        <name>ATP</name>
        <dbReference type="ChEBI" id="CHEBI:30616"/>
    </ligand>
</feature>
<dbReference type="GO" id="GO:0005524">
    <property type="term" value="F:ATP binding"/>
    <property type="evidence" value="ECO:0007669"/>
    <property type="project" value="UniProtKB-UniRule"/>
</dbReference>
<dbReference type="InterPro" id="IPR011035">
    <property type="entry name" value="Ribosomal_bL25/Gln-tRNA_synth"/>
</dbReference>
<dbReference type="InterPro" id="IPR001412">
    <property type="entry name" value="aa-tRNA-synth_I_CS"/>
</dbReference>
<dbReference type="Pfam" id="PF20974">
    <property type="entry name" value="tRNA-synt_1c_C2"/>
    <property type="match status" value="1"/>
</dbReference>
<organism evidence="13 14">
    <name type="scientific">Heliomicrobium undosum</name>
    <dbReference type="NCBI Taxonomy" id="121734"/>
    <lineage>
        <taxon>Bacteria</taxon>
        <taxon>Bacillati</taxon>
        <taxon>Bacillota</taxon>
        <taxon>Clostridia</taxon>
        <taxon>Eubacteriales</taxon>
        <taxon>Heliobacteriaceae</taxon>
        <taxon>Heliomicrobium</taxon>
    </lineage>
</organism>
<feature type="binding site" evidence="8">
    <location>
        <position position="66"/>
    </location>
    <ligand>
        <name>L-glutamine</name>
        <dbReference type="ChEBI" id="CHEBI:58359"/>
    </ligand>
</feature>
<evidence type="ECO:0000259" key="10">
    <source>
        <dbReference type="Pfam" id="PF00749"/>
    </source>
</evidence>
<dbReference type="GO" id="GO:0006425">
    <property type="term" value="P:glutaminyl-tRNA aminoacylation"/>
    <property type="evidence" value="ECO:0007669"/>
    <property type="project" value="UniProtKB-UniRule"/>
</dbReference>
<protein>
    <recommendedName>
        <fullName evidence="8">Glutamine--tRNA ligase</fullName>
        <ecNumber evidence="8">6.1.1.18</ecNumber>
    </recommendedName>
    <alternativeName>
        <fullName evidence="8">Glutaminyl-tRNA synthetase</fullName>
        <shortName evidence="8">GlnRS</shortName>
    </alternativeName>
</protein>
<dbReference type="InterPro" id="IPR000924">
    <property type="entry name" value="Glu/Gln-tRNA-synth"/>
</dbReference>
<feature type="binding site" evidence="8">
    <location>
        <begin position="259"/>
        <end position="260"/>
    </location>
    <ligand>
        <name>ATP</name>
        <dbReference type="ChEBI" id="CHEBI:30616"/>
    </ligand>
</feature>
<comment type="caution">
    <text evidence="8">Lacks conserved residue(s) required for the propagation of feature annotation.</text>
</comment>
<dbReference type="RefSeq" id="WP_161259231.1">
    <property type="nucleotide sequence ID" value="NZ_WXEY01000017.1"/>
</dbReference>
<dbReference type="InterPro" id="IPR022861">
    <property type="entry name" value="Gln_tRNA_ligase_bac"/>
</dbReference>
<dbReference type="PROSITE" id="PS00178">
    <property type="entry name" value="AA_TRNA_LIGASE_I"/>
    <property type="match status" value="1"/>
</dbReference>
<keyword evidence="1 8" id="KW-0963">Cytoplasm</keyword>
<reference evidence="13 14" key="1">
    <citation type="submission" date="2020-01" db="EMBL/GenBank/DDBJ databases">
        <title>Whole-genome sequence of Heliobacterium undosum DSM 13378.</title>
        <authorList>
            <person name="Kyndt J.A."/>
            <person name="Meyer T.E."/>
        </authorList>
    </citation>
    <scope>NUCLEOTIDE SEQUENCE [LARGE SCALE GENOMIC DNA]</scope>
    <source>
        <strain evidence="13 14">DSM 13378</strain>
    </source>
</reference>
<feature type="domain" description="Glutamyl/glutaminyl-tRNA synthetase class Ib anti-codon binding" evidence="11">
    <location>
        <begin position="338"/>
        <end position="438"/>
    </location>
</feature>
<dbReference type="CDD" id="cd00807">
    <property type="entry name" value="GlnRS_core"/>
    <property type="match status" value="1"/>
</dbReference>
<feature type="binding site" evidence="8">
    <location>
        <begin position="34"/>
        <end position="36"/>
    </location>
    <ligand>
        <name>ATP</name>
        <dbReference type="ChEBI" id="CHEBI:30616"/>
    </ligand>
</feature>
<dbReference type="HAMAP" id="MF_00126">
    <property type="entry name" value="Gln_tRNA_synth"/>
    <property type="match status" value="1"/>
</dbReference>
<evidence type="ECO:0000256" key="7">
    <source>
        <dbReference type="ARBA" id="ARBA00048270"/>
    </source>
</evidence>
<gene>
    <name evidence="8" type="primary">glnS</name>
    <name evidence="13" type="ORF">GTO91_13250</name>
</gene>
<evidence type="ECO:0000256" key="6">
    <source>
        <dbReference type="ARBA" id="ARBA00023146"/>
    </source>
</evidence>
<dbReference type="Gene3D" id="3.90.800.10">
    <property type="entry name" value="Glutamyl-tRNA Synthetase, Domain 3"/>
    <property type="match status" value="1"/>
</dbReference>
<keyword evidence="3 8" id="KW-0547">Nucleotide-binding</keyword>
<sequence>MEGKSLPPNFIKSIILEDIESGRVKEVVTRFPPEPNGYLHIGHAKSICLNFELADEFKGRTHLRFDDTNPLKEDTEYVESIKEDVRWLGFEWEKLFFASDYFDEMYNRAVILIQKGKAYVDELSAEEIRQMRGTLTEPGKESPHRNRSVKENLDLFARMRKGEFKDGEKVLRAKIDMASPNINMRDPVLYRIAHASHHNTGDEWCIYPMYDFAHPLEDAVEGVTHSICTLEFEDHRPLYDWVIEECEMECRPRQYEFARLNLTNTVMSKRWLKKLVDEAIVDGWDDPRMPTISGLRRRGYTPEAIRAFAREIGVAKANSTVDSKMLEHFIREDLKLKAPRTMAVLRPLKVVITNYPEGQVEMLEAENNAENPEMGHRQIPFSREIYIEQDDFMENPPSKYFRLFPGNEVRLKHAYFIKCHDVVKDAEGKIVELHCTYDPATKSGSGFEGRKVKGTIHWVEATQALPAEFRLYEPLILDDTAGEDKPFLERINPNSIEVLQGCVEPNMAEAKGQDKFQFFRHGYFNVDTKQSTSDKKVFNHIVSLKSSFQLPK</sequence>
<accession>A0A845L628</accession>
<dbReference type="InterPro" id="IPR020059">
    <property type="entry name" value="Glu/Gln-tRNA-synth_Ib_codon-bd"/>
</dbReference>
<dbReference type="Gene3D" id="3.40.50.620">
    <property type="entry name" value="HUPs"/>
    <property type="match status" value="1"/>
</dbReference>
<evidence type="ECO:0000256" key="2">
    <source>
        <dbReference type="ARBA" id="ARBA00022598"/>
    </source>
</evidence>
<evidence type="ECO:0000259" key="12">
    <source>
        <dbReference type="Pfam" id="PF20974"/>
    </source>
</evidence>
<dbReference type="GO" id="GO:0006424">
    <property type="term" value="P:glutamyl-tRNA aminoacylation"/>
    <property type="evidence" value="ECO:0007669"/>
    <property type="project" value="UniProtKB-UniRule"/>
</dbReference>
<comment type="subunit">
    <text evidence="8">Monomer.</text>
</comment>